<proteinExistence type="predicted"/>
<evidence type="ECO:0000313" key="4">
    <source>
        <dbReference type="Proteomes" id="UP000070058"/>
    </source>
</evidence>
<dbReference type="InterPro" id="IPR013424">
    <property type="entry name" value="Ice-binding_C"/>
</dbReference>
<name>A0A139SL80_9BACT</name>
<comment type="caution">
    <text evidence="3">The sequence shown here is derived from an EMBL/GenBank/DDBJ whole genome shotgun (WGS) entry which is preliminary data.</text>
</comment>
<keyword evidence="1" id="KW-0812">Transmembrane</keyword>
<dbReference type="NCBIfam" id="TIGR02595">
    <property type="entry name" value="PEP_CTERM"/>
    <property type="match status" value="1"/>
</dbReference>
<reference evidence="4" key="1">
    <citation type="submission" date="2016-02" db="EMBL/GenBank/DDBJ databases">
        <authorList>
            <person name="Sanders J.G."/>
            <person name="Lin J.Y."/>
            <person name="Wertz J.T."/>
            <person name="Russell J.A."/>
            <person name="Moreau C.S."/>
            <person name="Powell S."/>
        </authorList>
    </citation>
    <scope>NUCLEOTIDE SEQUENCE [LARGE SCALE GENOMIC DNA]</scope>
    <source>
        <strain evidence="4">CAG34</strain>
    </source>
</reference>
<keyword evidence="1" id="KW-1133">Transmembrane helix</keyword>
<organism evidence="3 4">
    <name type="scientific">Cephaloticoccus primus</name>
    <dbReference type="NCBI Taxonomy" id="1548207"/>
    <lineage>
        <taxon>Bacteria</taxon>
        <taxon>Pseudomonadati</taxon>
        <taxon>Verrucomicrobiota</taxon>
        <taxon>Opitutia</taxon>
        <taxon>Opitutales</taxon>
        <taxon>Opitutaceae</taxon>
        <taxon>Cephaloticoccus</taxon>
    </lineage>
</organism>
<keyword evidence="4" id="KW-1185">Reference proteome</keyword>
<protein>
    <recommendedName>
        <fullName evidence="2">Ice-binding protein C-terminal domain-containing protein</fullName>
    </recommendedName>
</protein>
<gene>
    <name evidence="3" type="ORF">AXK11_06765</name>
</gene>
<keyword evidence="1" id="KW-0472">Membrane</keyword>
<dbReference type="AlphaFoldDB" id="A0A139SL80"/>
<accession>A0A139SL80</accession>
<evidence type="ECO:0000259" key="2">
    <source>
        <dbReference type="Pfam" id="PF07589"/>
    </source>
</evidence>
<feature type="domain" description="Ice-binding protein C-terminal" evidence="2">
    <location>
        <begin position="109"/>
        <end position="132"/>
    </location>
</feature>
<dbReference type="EMBL" id="LSZQ01000051">
    <property type="protein sequence ID" value="KXU35287.1"/>
    <property type="molecule type" value="Genomic_DNA"/>
</dbReference>
<evidence type="ECO:0000256" key="1">
    <source>
        <dbReference type="SAM" id="Phobius"/>
    </source>
</evidence>
<dbReference type="Pfam" id="PF07589">
    <property type="entry name" value="PEP-CTERM"/>
    <property type="match status" value="1"/>
</dbReference>
<feature type="transmembrane region" description="Helical" evidence="1">
    <location>
        <begin position="113"/>
        <end position="130"/>
    </location>
</feature>
<evidence type="ECO:0000313" key="3">
    <source>
        <dbReference type="EMBL" id="KXU35287.1"/>
    </source>
</evidence>
<dbReference type="Proteomes" id="UP000070058">
    <property type="component" value="Unassembled WGS sequence"/>
</dbReference>
<dbReference type="STRING" id="1548207.AXK11_06765"/>
<sequence length="160" mass="17977">MQEGGGAVLEMGGGTQLELAKLHIEKQGVIDWVGGYDKAANILWLDELTFSGPDAKLFMKNWREYEDILLVRKSSFDFARLNNISFEGYKGPTKWREYDKDFIEITPFIPEPATYGAILGALGVAVVAWRRRRANEASRRPFHRRDGVVASLDAVEATAQ</sequence>